<dbReference type="SMART" id="SM00108">
    <property type="entry name" value="B_lectin"/>
    <property type="match status" value="1"/>
</dbReference>
<evidence type="ECO:0000313" key="24">
    <source>
        <dbReference type="EMBL" id="KAK9123072.1"/>
    </source>
</evidence>
<dbReference type="Gene3D" id="2.90.10.30">
    <property type="match status" value="1"/>
</dbReference>
<dbReference type="PIRSF" id="PIRSF000641">
    <property type="entry name" value="SRK"/>
    <property type="match status" value="1"/>
</dbReference>
<dbReference type="InterPro" id="IPR008271">
    <property type="entry name" value="Ser/Thr_kinase_AS"/>
</dbReference>
<comment type="caution">
    <text evidence="24">The sequence shown here is derived from an EMBL/GenBank/DDBJ whole genome shotgun (WGS) entry which is preliminary data.</text>
</comment>
<keyword evidence="13" id="KW-1015">Disulfide bond</keyword>
<dbReference type="Proteomes" id="UP001417504">
    <property type="component" value="Unassembled WGS sequence"/>
</dbReference>
<dbReference type="GO" id="GO:0016020">
    <property type="term" value="C:membrane"/>
    <property type="evidence" value="ECO:0007669"/>
    <property type="project" value="UniProtKB-SubCell"/>
</dbReference>
<feature type="signal peptide" evidence="21">
    <location>
        <begin position="1"/>
        <end position="24"/>
    </location>
</feature>
<evidence type="ECO:0000256" key="5">
    <source>
        <dbReference type="ARBA" id="ARBA00022692"/>
    </source>
</evidence>
<dbReference type="GO" id="GO:0004674">
    <property type="term" value="F:protein serine/threonine kinase activity"/>
    <property type="evidence" value="ECO:0007669"/>
    <property type="project" value="UniProtKB-KW"/>
</dbReference>
<dbReference type="SMART" id="SM00220">
    <property type="entry name" value="S_TKc"/>
    <property type="match status" value="1"/>
</dbReference>
<evidence type="ECO:0000313" key="25">
    <source>
        <dbReference type="Proteomes" id="UP001417504"/>
    </source>
</evidence>
<dbReference type="InterPro" id="IPR024171">
    <property type="entry name" value="SRK-like_kinase"/>
</dbReference>
<keyword evidence="3" id="KW-0245">EGF-like domain</keyword>
<dbReference type="GO" id="GO:0005524">
    <property type="term" value="F:ATP binding"/>
    <property type="evidence" value="ECO:0007669"/>
    <property type="project" value="UniProtKB-UniRule"/>
</dbReference>
<keyword evidence="10 18" id="KW-0067">ATP-binding</keyword>
<dbReference type="Pfam" id="PF01453">
    <property type="entry name" value="B_lectin"/>
    <property type="match status" value="1"/>
</dbReference>
<dbReference type="InterPro" id="IPR017441">
    <property type="entry name" value="Protein_kinase_ATP_BS"/>
</dbReference>
<evidence type="ECO:0000256" key="10">
    <source>
        <dbReference type="ARBA" id="ARBA00022840"/>
    </source>
</evidence>
<evidence type="ECO:0000256" key="6">
    <source>
        <dbReference type="ARBA" id="ARBA00022729"/>
    </source>
</evidence>
<dbReference type="Gene3D" id="2.90.10.10">
    <property type="entry name" value="Bulb-type lectin domain"/>
    <property type="match status" value="1"/>
</dbReference>
<keyword evidence="15" id="KW-0325">Glycoprotein</keyword>
<evidence type="ECO:0000256" key="2">
    <source>
        <dbReference type="ARBA" id="ARBA00022527"/>
    </source>
</evidence>
<evidence type="ECO:0000256" key="18">
    <source>
        <dbReference type="PIRNR" id="PIRNR000641"/>
    </source>
</evidence>
<evidence type="ECO:0000259" key="23">
    <source>
        <dbReference type="PROSITE" id="PS50927"/>
    </source>
</evidence>
<keyword evidence="6 21" id="KW-0732">Signal</keyword>
<keyword evidence="11" id="KW-1133">Transmembrane helix</keyword>
<keyword evidence="8 18" id="KW-0547">Nucleotide-binding</keyword>
<evidence type="ECO:0000256" key="8">
    <source>
        <dbReference type="ARBA" id="ARBA00022741"/>
    </source>
</evidence>
<feature type="domain" description="Bulb-type lectin" evidence="23">
    <location>
        <begin position="31"/>
        <end position="157"/>
    </location>
</feature>
<reference evidence="24 25" key="1">
    <citation type="submission" date="2024-01" db="EMBL/GenBank/DDBJ databases">
        <title>Genome assemblies of Stephania.</title>
        <authorList>
            <person name="Yang L."/>
        </authorList>
    </citation>
    <scope>NUCLEOTIDE SEQUENCE [LARGE SCALE GENOMIC DNA]</scope>
    <source>
        <strain evidence="24">QJT</strain>
        <tissue evidence="24">Leaf</tissue>
    </source>
</reference>
<dbReference type="AlphaFoldDB" id="A0AAP0IWC4"/>
<evidence type="ECO:0000256" key="4">
    <source>
        <dbReference type="ARBA" id="ARBA00022679"/>
    </source>
</evidence>
<dbReference type="Gene3D" id="1.10.510.10">
    <property type="entry name" value="Transferase(Phosphotransferase) domain 1"/>
    <property type="match status" value="1"/>
</dbReference>
<dbReference type="InterPro" id="IPR000719">
    <property type="entry name" value="Prot_kinase_dom"/>
</dbReference>
<protein>
    <recommendedName>
        <fullName evidence="18">Receptor-like serine/threonine-protein kinase</fullName>
        <ecNumber evidence="18">2.7.11.1</ecNumber>
    </recommendedName>
</protein>
<name>A0AAP0IWC4_9MAGN</name>
<keyword evidence="4 18" id="KW-0808">Transferase</keyword>
<keyword evidence="14" id="KW-0675">Receptor</keyword>
<organism evidence="24 25">
    <name type="scientific">Stephania japonica</name>
    <dbReference type="NCBI Taxonomy" id="461633"/>
    <lineage>
        <taxon>Eukaryota</taxon>
        <taxon>Viridiplantae</taxon>
        <taxon>Streptophyta</taxon>
        <taxon>Embryophyta</taxon>
        <taxon>Tracheophyta</taxon>
        <taxon>Spermatophyta</taxon>
        <taxon>Magnoliopsida</taxon>
        <taxon>Ranunculales</taxon>
        <taxon>Menispermaceae</taxon>
        <taxon>Menispermoideae</taxon>
        <taxon>Cissampelideae</taxon>
        <taxon>Stephania</taxon>
    </lineage>
</organism>
<dbReference type="PROSITE" id="PS00108">
    <property type="entry name" value="PROTEIN_KINASE_ST"/>
    <property type="match status" value="1"/>
</dbReference>
<dbReference type="PANTHER" id="PTHR47976">
    <property type="entry name" value="G-TYPE LECTIN S-RECEPTOR-LIKE SERINE/THREONINE-PROTEIN KINASE SD2-5"/>
    <property type="match status" value="1"/>
</dbReference>
<evidence type="ECO:0000259" key="22">
    <source>
        <dbReference type="PROSITE" id="PS50011"/>
    </source>
</evidence>
<dbReference type="PANTHER" id="PTHR47976:SF15">
    <property type="entry name" value="G-TYPE LECTIN S-RECEPTOR-LIKE SERINE_THREONINE-PROTEIN KINASE RLK1"/>
    <property type="match status" value="1"/>
</dbReference>
<evidence type="ECO:0000256" key="12">
    <source>
        <dbReference type="ARBA" id="ARBA00023136"/>
    </source>
</evidence>
<evidence type="ECO:0000256" key="14">
    <source>
        <dbReference type="ARBA" id="ARBA00023170"/>
    </source>
</evidence>
<keyword evidence="25" id="KW-1185">Reference proteome</keyword>
<keyword evidence="9 18" id="KW-0418">Kinase</keyword>
<dbReference type="FunFam" id="1.10.510.10:FF:000237">
    <property type="entry name" value="G-type lectin S-receptor-like serine/threonine-protein kinase"/>
    <property type="match status" value="1"/>
</dbReference>
<dbReference type="PROSITE" id="PS00107">
    <property type="entry name" value="PROTEIN_KINASE_ATP"/>
    <property type="match status" value="1"/>
</dbReference>
<dbReference type="GO" id="GO:0030246">
    <property type="term" value="F:carbohydrate binding"/>
    <property type="evidence" value="ECO:0007669"/>
    <property type="project" value="UniProtKB-KW"/>
</dbReference>
<dbReference type="PROSITE" id="PS50011">
    <property type="entry name" value="PROTEIN_KINASE_DOM"/>
    <property type="match status" value="1"/>
</dbReference>
<dbReference type="InterPro" id="IPR001480">
    <property type="entry name" value="Bulb-type_lectin_dom"/>
</dbReference>
<evidence type="ECO:0000256" key="13">
    <source>
        <dbReference type="ARBA" id="ARBA00023157"/>
    </source>
</evidence>
<evidence type="ECO:0000256" key="19">
    <source>
        <dbReference type="PROSITE-ProRule" id="PRU10141"/>
    </source>
</evidence>
<feature type="chain" id="PRO_5042953311" description="Receptor-like serine/threonine-protein kinase" evidence="21">
    <location>
        <begin position="25"/>
        <end position="828"/>
    </location>
</feature>
<evidence type="ECO:0000256" key="9">
    <source>
        <dbReference type="ARBA" id="ARBA00022777"/>
    </source>
</evidence>
<comment type="similarity">
    <text evidence="18">Belongs to the protein kinase superfamily. Ser/Thr protein kinase family.</text>
</comment>
<dbReference type="InterPro" id="IPR036426">
    <property type="entry name" value="Bulb-type_lectin_dom_sf"/>
</dbReference>
<feature type="binding site" evidence="19">
    <location>
        <position position="568"/>
    </location>
    <ligand>
        <name>ATP</name>
        <dbReference type="ChEBI" id="CHEBI:30616"/>
    </ligand>
</feature>
<comment type="catalytic activity">
    <reaction evidence="17 18">
        <text>L-seryl-[protein] + ATP = O-phospho-L-seryl-[protein] + ADP + H(+)</text>
        <dbReference type="Rhea" id="RHEA:17989"/>
        <dbReference type="Rhea" id="RHEA-COMP:9863"/>
        <dbReference type="Rhea" id="RHEA-COMP:11604"/>
        <dbReference type="ChEBI" id="CHEBI:15378"/>
        <dbReference type="ChEBI" id="CHEBI:29999"/>
        <dbReference type="ChEBI" id="CHEBI:30616"/>
        <dbReference type="ChEBI" id="CHEBI:83421"/>
        <dbReference type="ChEBI" id="CHEBI:456216"/>
        <dbReference type="EC" id="2.7.11.1"/>
    </reaction>
</comment>
<dbReference type="Pfam" id="PF00069">
    <property type="entry name" value="Pkinase"/>
    <property type="match status" value="1"/>
</dbReference>
<accession>A0AAP0IWC4</accession>
<dbReference type="FunFam" id="3.30.200.20:FF:000059">
    <property type="entry name" value="S-receptor-like serine/threonine-protein kinase"/>
    <property type="match status" value="1"/>
</dbReference>
<keyword evidence="5" id="KW-0812">Transmembrane</keyword>
<evidence type="ECO:0000256" key="17">
    <source>
        <dbReference type="ARBA" id="ARBA00048679"/>
    </source>
</evidence>
<evidence type="ECO:0000256" key="1">
    <source>
        <dbReference type="ARBA" id="ARBA00004479"/>
    </source>
</evidence>
<comment type="catalytic activity">
    <reaction evidence="16 18">
        <text>L-threonyl-[protein] + ATP = O-phospho-L-threonyl-[protein] + ADP + H(+)</text>
        <dbReference type="Rhea" id="RHEA:46608"/>
        <dbReference type="Rhea" id="RHEA-COMP:11060"/>
        <dbReference type="Rhea" id="RHEA-COMP:11605"/>
        <dbReference type="ChEBI" id="CHEBI:15378"/>
        <dbReference type="ChEBI" id="CHEBI:30013"/>
        <dbReference type="ChEBI" id="CHEBI:30616"/>
        <dbReference type="ChEBI" id="CHEBI:61977"/>
        <dbReference type="ChEBI" id="CHEBI:456216"/>
        <dbReference type="EC" id="2.7.11.1"/>
    </reaction>
</comment>
<evidence type="ECO:0000256" key="15">
    <source>
        <dbReference type="ARBA" id="ARBA00023180"/>
    </source>
</evidence>
<evidence type="ECO:0000256" key="7">
    <source>
        <dbReference type="ARBA" id="ARBA00022734"/>
    </source>
</evidence>
<evidence type="ECO:0000256" key="16">
    <source>
        <dbReference type="ARBA" id="ARBA00047899"/>
    </source>
</evidence>
<keyword evidence="2 18" id="KW-0723">Serine/threonine-protein kinase</keyword>
<dbReference type="FunFam" id="2.90.10.30:FF:000001">
    <property type="entry name" value="Serine/threonine-protein kinase"/>
    <property type="match status" value="1"/>
</dbReference>
<feature type="domain" description="Protein kinase" evidence="22">
    <location>
        <begin position="536"/>
        <end position="812"/>
    </location>
</feature>
<comment type="subcellular location">
    <subcellularLocation>
        <location evidence="1">Membrane</location>
        <topology evidence="1">Single-pass type I membrane protein</topology>
    </subcellularLocation>
</comment>
<sequence length="828" mass="92208">MGRIRSLSIALTLALHFTIISVFGQTGRDSDITLGSSITANGGESLPNWASSSGEFAFGFKLIDQTTNPYLLAIWFDKIPSKTVVWYAQFGENKSRAPIGSKVSILNNGSGLILSDQQGRELWRAQISGSVASASMLDDGNFVLRSSNNTNNAAVNAWESFNNPTDTIMPGTVLEVGDSMSSRRSDEDYSRGRFRLVVQEDGNVVLNPLALPTDFTYKSYYGSGTASANSSESGARLRFDDSAGLYVEGRNGQRLSMAGTSNIDPRAFVYYRASLDFDGVFSLYSHPRGSTDVNQNWTRVWSVPDDICESLSGELGSGACGFNSYCVLKEKKPSCECPRGYSFIDQQDRFSGCKPDFRLPSCEEGWNSSSNSYQMTRLTNADWPLADFEQLKPYKEQNCSDTCREDCLCAVAIFRDNTCWKKKLPLSNGKFNANIRSTAFIKVGKKDDPLQNPNTVCEPSPPPPPPKRTNKSTFILLGSLLGSSVFFNFVLLTSLAVVLLHTHLKRRNPIVGSEEGAVLGSNLRSFSYKELEEATNGFREEIGRGAFGTVFKGSLGTIGSRNLVAIKKLDKVHVQEGEKEFKTEVSVIAKTHHKNLVQLLGFCQEGPQRLLVYEFMSNGSLSSFLFVDPKPNWYQRNQIVLGIARGLAYLHEECSNQIIHCDIKPQNILLDDYFSARISDFGLAKRLMANQTRTLTGIRGTRGYVAMEWFRSTPITAKVDVYSFGVVLLEVVSCRKSVELELEGEERYILTDWAYDSYVERRLSDLVERDVEALNDMRRVEMLVKIAIWCTQEEPSIRPSMKKVLHMLEGLVEVPNPPCPVPRTTTYN</sequence>
<dbReference type="SUPFAM" id="SSF56112">
    <property type="entry name" value="Protein kinase-like (PK-like)"/>
    <property type="match status" value="1"/>
</dbReference>
<evidence type="ECO:0000256" key="21">
    <source>
        <dbReference type="SAM" id="SignalP"/>
    </source>
</evidence>
<evidence type="ECO:0000256" key="3">
    <source>
        <dbReference type="ARBA" id="ARBA00022536"/>
    </source>
</evidence>
<dbReference type="InterPro" id="IPR051343">
    <property type="entry name" value="G-type_lectin_kinases/EP1-like"/>
</dbReference>
<evidence type="ECO:0000256" key="11">
    <source>
        <dbReference type="ARBA" id="ARBA00022989"/>
    </source>
</evidence>
<proteinExistence type="inferred from homology"/>
<feature type="region of interest" description="Disordered" evidence="20">
    <location>
        <begin position="447"/>
        <end position="469"/>
    </location>
</feature>
<keyword evidence="7" id="KW-0430">Lectin</keyword>
<keyword evidence="12" id="KW-0472">Membrane</keyword>
<dbReference type="CDD" id="cd14066">
    <property type="entry name" value="STKc_IRAK"/>
    <property type="match status" value="1"/>
</dbReference>
<gene>
    <name evidence="24" type="ORF">Sjap_012674</name>
</gene>
<dbReference type="EC" id="2.7.11.1" evidence="18"/>
<dbReference type="Gene3D" id="3.30.200.20">
    <property type="entry name" value="Phosphorylase Kinase, domain 1"/>
    <property type="match status" value="1"/>
</dbReference>
<evidence type="ECO:0000256" key="20">
    <source>
        <dbReference type="SAM" id="MobiDB-lite"/>
    </source>
</evidence>
<dbReference type="PROSITE" id="PS50927">
    <property type="entry name" value="BULB_LECTIN"/>
    <property type="match status" value="1"/>
</dbReference>
<dbReference type="InterPro" id="IPR011009">
    <property type="entry name" value="Kinase-like_dom_sf"/>
</dbReference>
<dbReference type="SUPFAM" id="SSF51110">
    <property type="entry name" value="alpha-D-mannose-specific plant lectins"/>
    <property type="match status" value="1"/>
</dbReference>
<dbReference type="EMBL" id="JBBNAE010000005">
    <property type="protein sequence ID" value="KAK9123072.1"/>
    <property type="molecule type" value="Genomic_DNA"/>
</dbReference>